<evidence type="ECO:0000256" key="2">
    <source>
        <dbReference type="ARBA" id="ARBA00022438"/>
    </source>
</evidence>
<evidence type="ECO:0000256" key="4">
    <source>
        <dbReference type="ARBA" id="ARBA00022801"/>
    </source>
</evidence>
<dbReference type="PRINTS" id="PR00481">
    <property type="entry name" value="LAMNOPPTDASE"/>
</dbReference>
<dbReference type="GO" id="GO:0070006">
    <property type="term" value="F:metalloaminopeptidase activity"/>
    <property type="evidence" value="ECO:0007669"/>
    <property type="project" value="InterPro"/>
</dbReference>
<dbReference type="OrthoDB" id="9809354at2"/>
<evidence type="ECO:0000313" key="10">
    <source>
        <dbReference type="EMBL" id="RZU50381.1"/>
    </source>
</evidence>
<evidence type="ECO:0000256" key="1">
    <source>
        <dbReference type="ARBA" id="ARBA00009528"/>
    </source>
</evidence>
<evidence type="ECO:0000256" key="7">
    <source>
        <dbReference type="ARBA" id="ARBA00050021"/>
    </source>
</evidence>
<dbReference type="AlphaFoldDB" id="A0A4Q7ZIU0"/>
<evidence type="ECO:0000256" key="3">
    <source>
        <dbReference type="ARBA" id="ARBA00022670"/>
    </source>
</evidence>
<dbReference type="CDD" id="cd00433">
    <property type="entry name" value="Peptidase_M17"/>
    <property type="match status" value="1"/>
</dbReference>
<evidence type="ECO:0000256" key="5">
    <source>
        <dbReference type="ARBA" id="ARBA00033172"/>
    </source>
</evidence>
<dbReference type="Pfam" id="PF00883">
    <property type="entry name" value="Peptidase_M17"/>
    <property type="match status" value="1"/>
</dbReference>
<evidence type="ECO:0000313" key="11">
    <source>
        <dbReference type="Proteomes" id="UP000292564"/>
    </source>
</evidence>
<dbReference type="InterPro" id="IPR000819">
    <property type="entry name" value="Peptidase_M17_C"/>
</dbReference>
<evidence type="ECO:0000256" key="8">
    <source>
        <dbReference type="ARBA" id="ARBA00050061"/>
    </source>
</evidence>
<dbReference type="Proteomes" id="UP000292564">
    <property type="component" value="Unassembled WGS sequence"/>
</dbReference>
<dbReference type="PANTHER" id="PTHR11963">
    <property type="entry name" value="LEUCINE AMINOPEPTIDASE-RELATED"/>
    <property type="match status" value="1"/>
</dbReference>
<sequence length="480" mass="49526">MFPIRLVAQAGDRTRVIPVGSAGPLDADPADLAADVAVLAAEVAELCRTAEQPERAGAVQALPRPLRTPAKVLAVGVGAADEGGWRAAGAAAVRAAKDDEPLAVVLPTEAAPDAVRGLAEGLWLGGYRYTDGVQPPRAAEVELVVAHPDRYAAALDAARAAARATWLARDLTNTPSSVKNPAWFAARVLAEAGRRPGLSATAWEPDRLAAEGFGGLLAVGGGSANPPRLVELSWAPPDATRHVVLVGKGITFDTGGISIKPVAAMQLMRKDMGGAAAVVAATLAAADLGLPVRVSTLVPLAENAVSGSAYRPGDVITHYDGTTSESTNTDAEGRLVLADALGYAVARLDPDVVIDLATLTGANAVALGARTAALYSHDDALAGALYAAGQASGERMWRMPLPDDYAEFLHSDIADRYSAPTQGGGSVMAAMYLREFLGDRVDRWAHLDMSAPSWAAAADGELSKGATGWGARMLLRYLSA</sequence>
<dbReference type="SUPFAM" id="SSF52949">
    <property type="entry name" value="Macro domain-like"/>
    <property type="match status" value="1"/>
</dbReference>
<dbReference type="Gene3D" id="3.40.220.10">
    <property type="entry name" value="Leucine Aminopeptidase, subunit E, domain 1"/>
    <property type="match status" value="1"/>
</dbReference>
<evidence type="ECO:0000256" key="6">
    <source>
        <dbReference type="ARBA" id="ARBA00049972"/>
    </source>
</evidence>
<proteinExistence type="inferred from homology"/>
<evidence type="ECO:0000259" key="9">
    <source>
        <dbReference type="PROSITE" id="PS00631"/>
    </source>
</evidence>
<accession>A0A4Q7ZIU0</accession>
<keyword evidence="4" id="KW-0378">Hydrolase</keyword>
<keyword evidence="3" id="KW-0645">Protease</keyword>
<dbReference type="GO" id="GO:0005737">
    <property type="term" value="C:cytoplasm"/>
    <property type="evidence" value="ECO:0007669"/>
    <property type="project" value="InterPro"/>
</dbReference>
<dbReference type="GO" id="GO:0006508">
    <property type="term" value="P:proteolysis"/>
    <property type="evidence" value="ECO:0007669"/>
    <property type="project" value="UniProtKB-KW"/>
</dbReference>
<comment type="caution">
    <text evidence="10">The sequence shown here is derived from an EMBL/GenBank/DDBJ whole genome shotgun (WGS) entry which is preliminary data.</text>
</comment>
<dbReference type="GO" id="GO:0030145">
    <property type="term" value="F:manganese ion binding"/>
    <property type="evidence" value="ECO:0007669"/>
    <property type="project" value="InterPro"/>
</dbReference>
<organism evidence="10 11">
    <name type="scientific">Krasilnikovia cinnamomea</name>
    <dbReference type="NCBI Taxonomy" id="349313"/>
    <lineage>
        <taxon>Bacteria</taxon>
        <taxon>Bacillati</taxon>
        <taxon>Actinomycetota</taxon>
        <taxon>Actinomycetes</taxon>
        <taxon>Micromonosporales</taxon>
        <taxon>Micromonosporaceae</taxon>
        <taxon>Krasilnikovia</taxon>
    </lineage>
</organism>
<keyword evidence="2 10" id="KW-0031">Aminopeptidase</keyword>
<keyword evidence="11" id="KW-1185">Reference proteome</keyword>
<dbReference type="SUPFAM" id="SSF53187">
    <property type="entry name" value="Zn-dependent exopeptidases"/>
    <property type="match status" value="1"/>
</dbReference>
<reference evidence="10 11" key="1">
    <citation type="submission" date="2019-02" db="EMBL/GenBank/DDBJ databases">
        <title>Sequencing the genomes of 1000 actinobacteria strains.</title>
        <authorList>
            <person name="Klenk H.-P."/>
        </authorList>
    </citation>
    <scope>NUCLEOTIDE SEQUENCE [LARGE SCALE GENOMIC DNA]</scope>
    <source>
        <strain evidence="10 11">DSM 45162</strain>
    </source>
</reference>
<dbReference type="EMBL" id="SHKY01000001">
    <property type="protein sequence ID" value="RZU50381.1"/>
    <property type="molecule type" value="Genomic_DNA"/>
</dbReference>
<dbReference type="InterPro" id="IPR011356">
    <property type="entry name" value="Leucine_aapep/pepB"/>
</dbReference>
<gene>
    <name evidence="10" type="ORF">EV385_2153</name>
</gene>
<dbReference type="PROSITE" id="PS00631">
    <property type="entry name" value="CYTOSOL_AP"/>
    <property type="match status" value="1"/>
</dbReference>
<dbReference type="PANTHER" id="PTHR11963:SF23">
    <property type="entry name" value="CYTOSOL AMINOPEPTIDASE"/>
    <property type="match status" value="1"/>
</dbReference>
<dbReference type="InterPro" id="IPR008283">
    <property type="entry name" value="Peptidase_M17_N"/>
</dbReference>
<feature type="domain" description="Cytosol aminopeptidase" evidence="9">
    <location>
        <begin position="328"/>
        <end position="335"/>
    </location>
</feature>
<comment type="similarity">
    <text evidence="1">Belongs to the peptidase M17 family.</text>
</comment>
<protein>
    <recommendedName>
        <fullName evidence="7">Probable cytosol aminopeptidase</fullName>
    </recommendedName>
    <alternativeName>
        <fullName evidence="8">Leucine aminopeptidase</fullName>
    </alternativeName>
    <alternativeName>
        <fullName evidence="5">Leucyl aminopeptidase</fullName>
    </alternativeName>
</protein>
<dbReference type="RefSeq" id="WP_130509326.1">
    <property type="nucleotide sequence ID" value="NZ_SHKY01000001.1"/>
</dbReference>
<name>A0A4Q7ZIU0_9ACTN</name>
<dbReference type="Pfam" id="PF02789">
    <property type="entry name" value="Peptidase_M17_N"/>
    <property type="match status" value="1"/>
</dbReference>
<dbReference type="Gene3D" id="3.40.630.10">
    <property type="entry name" value="Zn peptidases"/>
    <property type="match status" value="1"/>
</dbReference>
<comment type="function">
    <text evidence="6">Presumably involved in the processing and regular turnover of intracellular proteins. Catalyzes the removal of unsubstituted N-terminal amino acids from various peptides.</text>
</comment>
<dbReference type="InterPro" id="IPR043472">
    <property type="entry name" value="Macro_dom-like"/>
</dbReference>